<keyword evidence="2" id="KW-0472">Membrane</keyword>
<protein>
    <submittedName>
        <fullName evidence="3">Uncharacterized protein</fullName>
    </submittedName>
</protein>
<organism evidence="3 4">
    <name type="scientific">Pseudanabaena frigida</name>
    <dbReference type="NCBI Taxonomy" id="945775"/>
    <lineage>
        <taxon>Bacteria</taxon>
        <taxon>Bacillati</taxon>
        <taxon>Cyanobacteriota</taxon>
        <taxon>Cyanophyceae</taxon>
        <taxon>Pseudanabaenales</taxon>
        <taxon>Pseudanabaenaceae</taxon>
        <taxon>Pseudanabaena</taxon>
    </lineage>
</organism>
<dbReference type="EMBL" id="QBML01000015">
    <property type="protein sequence ID" value="PZO39996.1"/>
    <property type="molecule type" value="Genomic_DNA"/>
</dbReference>
<evidence type="ECO:0000313" key="3">
    <source>
        <dbReference type="EMBL" id="PZO39996.1"/>
    </source>
</evidence>
<feature type="region of interest" description="Disordered" evidence="1">
    <location>
        <begin position="1"/>
        <end position="23"/>
    </location>
</feature>
<keyword evidence="2" id="KW-0812">Transmembrane</keyword>
<feature type="transmembrane region" description="Helical" evidence="2">
    <location>
        <begin position="69"/>
        <end position="89"/>
    </location>
</feature>
<evidence type="ECO:0000256" key="2">
    <source>
        <dbReference type="SAM" id="Phobius"/>
    </source>
</evidence>
<accession>A0A2W4W5M7</accession>
<dbReference type="Proteomes" id="UP000249467">
    <property type="component" value="Unassembled WGS sequence"/>
</dbReference>
<name>A0A2W4W5M7_9CYAN</name>
<feature type="compositionally biased region" description="Polar residues" evidence="1">
    <location>
        <begin position="1"/>
        <end position="13"/>
    </location>
</feature>
<keyword evidence="2" id="KW-1133">Transmembrane helix</keyword>
<evidence type="ECO:0000313" key="4">
    <source>
        <dbReference type="Proteomes" id="UP000249467"/>
    </source>
</evidence>
<proteinExistence type="predicted"/>
<dbReference type="AlphaFoldDB" id="A0A2W4W5M7"/>
<reference evidence="3 4" key="2">
    <citation type="submission" date="2018-06" db="EMBL/GenBank/DDBJ databases">
        <title>Metagenomic assembly of (sub)arctic Cyanobacteria and their associated microbiome from non-axenic cultures.</title>
        <authorList>
            <person name="Baurain D."/>
        </authorList>
    </citation>
    <scope>NUCLEOTIDE SEQUENCE [LARGE SCALE GENOMIC DNA]</scope>
    <source>
        <strain evidence="3">ULC066bin1</strain>
    </source>
</reference>
<evidence type="ECO:0000256" key="1">
    <source>
        <dbReference type="SAM" id="MobiDB-lite"/>
    </source>
</evidence>
<sequence length="154" mass="17433">MKERYSQGSQDFSENFEENSHDDSEASLVAFLRQNKPIAPPPVPNFEQQLFAEISKYPQRSTRRNFKRWLPWALLIPIAIATGITFNLVNNRSQLQIASNPSLNQMSESEQAAIEQSLISSWNVTDDVVLQTTNAATTSTDTQLLNDLSPLEYE</sequence>
<reference evidence="3 4" key="1">
    <citation type="submission" date="2018-04" db="EMBL/GenBank/DDBJ databases">
        <authorList>
            <person name="Go L.Y."/>
            <person name="Mitchell J.A."/>
        </authorList>
    </citation>
    <scope>NUCLEOTIDE SEQUENCE [LARGE SCALE GENOMIC DNA]</scope>
    <source>
        <strain evidence="3">ULC066bin1</strain>
    </source>
</reference>
<gene>
    <name evidence="3" type="ORF">DCF19_12450</name>
</gene>
<comment type="caution">
    <text evidence="3">The sequence shown here is derived from an EMBL/GenBank/DDBJ whole genome shotgun (WGS) entry which is preliminary data.</text>
</comment>